<dbReference type="PANTHER" id="PTHR31313">
    <property type="entry name" value="TY1 ENHANCER ACTIVATOR"/>
    <property type="match status" value="1"/>
</dbReference>
<evidence type="ECO:0000256" key="7">
    <source>
        <dbReference type="ARBA" id="ARBA00023242"/>
    </source>
</evidence>
<dbReference type="InterPro" id="IPR051615">
    <property type="entry name" value="Transcr_Regulatory_Elem"/>
</dbReference>
<evidence type="ECO:0000313" key="11">
    <source>
        <dbReference type="Proteomes" id="UP001583280"/>
    </source>
</evidence>
<evidence type="ECO:0000256" key="3">
    <source>
        <dbReference type="ARBA" id="ARBA00022833"/>
    </source>
</evidence>
<dbReference type="EMBL" id="JAWDJO010000095">
    <property type="protein sequence ID" value="KAL1894147.1"/>
    <property type="molecule type" value="Genomic_DNA"/>
</dbReference>
<keyword evidence="4" id="KW-0805">Transcription regulation</keyword>
<comment type="subcellular location">
    <subcellularLocation>
        <location evidence="1">Nucleus</location>
    </subcellularLocation>
</comment>
<dbReference type="InterPro" id="IPR001138">
    <property type="entry name" value="Zn2Cys6_DnaBD"/>
</dbReference>
<feature type="region of interest" description="Disordered" evidence="8">
    <location>
        <begin position="302"/>
        <end position="322"/>
    </location>
</feature>
<feature type="compositionally biased region" description="Low complexity" evidence="8">
    <location>
        <begin position="24"/>
        <end position="33"/>
    </location>
</feature>
<dbReference type="Gene3D" id="4.10.240.10">
    <property type="entry name" value="Zn(2)-C6 fungal-type DNA-binding domain"/>
    <property type="match status" value="1"/>
</dbReference>
<protein>
    <recommendedName>
        <fullName evidence="9">Zn(2)-C6 fungal-type domain-containing protein</fullName>
    </recommendedName>
</protein>
<evidence type="ECO:0000256" key="8">
    <source>
        <dbReference type="SAM" id="MobiDB-lite"/>
    </source>
</evidence>
<keyword evidence="2" id="KW-0479">Metal-binding</keyword>
<feature type="compositionally biased region" description="Low complexity" evidence="8">
    <location>
        <begin position="223"/>
        <end position="248"/>
    </location>
</feature>
<keyword evidence="3" id="KW-0862">Zinc</keyword>
<evidence type="ECO:0000256" key="6">
    <source>
        <dbReference type="ARBA" id="ARBA00023163"/>
    </source>
</evidence>
<dbReference type="PROSITE" id="PS50048">
    <property type="entry name" value="ZN2_CY6_FUNGAL_2"/>
    <property type="match status" value="1"/>
</dbReference>
<feature type="region of interest" description="Disordered" evidence="8">
    <location>
        <begin position="422"/>
        <end position="567"/>
    </location>
</feature>
<comment type="caution">
    <text evidence="10">The sequence shown here is derived from an EMBL/GenBank/DDBJ whole genome shotgun (WGS) entry which is preliminary data.</text>
</comment>
<dbReference type="InterPro" id="IPR036864">
    <property type="entry name" value="Zn2-C6_fun-type_DNA-bd_sf"/>
</dbReference>
<feature type="compositionally biased region" description="Pro residues" evidence="8">
    <location>
        <begin position="475"/>
        <end position="484"/>
    </location>
</feature>
<evidence type="ECO:0000256" key="4">
    <source>
        <dbReference type="ARBA" id="ARBA00023015"/>
    </source>
</evidence>
<keyword evidence="5" id="KW-0238">DNA-binding</keyword>
<dbReference type="Proteomes" id="UP001583280">
    <property type="component" value="Unassembled WGS sequence"/>
</dbReference>
<dbReference type="CDD" id="cd00067">
    <property type="entry name" value="GAL4"/>
    <property type="match status" value="1"/>
</dbReference>
<dbReference type="PANTHER" id="PTHR31313:SF81">
    <property type="entry name" value="TY1 ENHANCER ACTIVATOR"/>
    <property type="match status" value="1"/>
</dbReference>
<organism evidence="10 11">
    <name type="scientific">Ceratocystis pirilliformis</name>
    <dbReference type="NCBI Taxonomy" id="259994"/>
    <lineage>
        <taxon>Eukaryota</taxon>
        <taxon>Fungi</taxon>
        <taxon>Dikarya</taxon>
        <taxon>Ascomycota</taxon>
        <taxon>Pezizomycotina</taxon>
        <taxon>Sordariomycetes</taxon>
        <taxon>Hypocreomycetidae</taxon>
        <taxon>Microascales</taxon>
        <taxon>Ceratocystidaceae</taxon>
        <taxon>Ceratocystis</taxon>
    </lineage>
</organism>
<accession>A0ABR3Z1S2</accession>
<dbReference type="SUPFAM" id="SSF57701">
    <property type="entry name" value="Zn2/Cys6 DNA-binding domain"/>
    <property type="match status" value="1"/>
</dbReference>
<keyword evidence="7" id="KW-0539">Nucleus</keyword>
<dbReference type="PROSITE" id="PS00463">
    <property type="entry name" value="ZN2_CY6_FUNGAL_1"/>
    <property type="match status" value="1"/>
</dbReference>
<feature type="region of interest" description="Disordered" evidence="8">
    <location>
        <begin position="1"/>
        <end position="283"/>
    </location>
</feature>
<proteinExistence type="predicted"/>
<dbReference type="SMART" id="SM00066">
    <property type="entry name" value="GAL4"/>
    <property type="match status" value="1"/>
</dbReference>
<name>A0ABR3Z1S2_9PEZI</name>
<evidence type="ECO:0000256" key="1">
    <source>
        <dbReference type="ARBA" id="ARBA00004123"/>
    </source>
</evidence>
<sequence length="567" mass="61445">MGLHSPISTYRQSVSSDTPSELISPTLSTYSSRRSSEKSKFQGYPSPYSSSPPETMNSSAYSYSSSSSSSSSHSHPAYMSKQGEQHRSQSPRALAPPAAYQSHSVHQAGPQQQAARPQLPPISSFFSHVSFSRPESTAPSFAGPPSPEQRHQQHQSQQRPHHRPPATPSTSAPPPPYYRSHGSHGGMSINTTVPASNGRPSSSHVSPMSANVPEPYRYDNANSTSSSGRSYSSTSSSSRPDYLLSRDSPPQARHQQVQSHSHSRPPLQYSSTEPRHSISAVSVSSQTSASAVASSVQSSADGISTVSPADASSAASSSFSQEGLGPKIWTGTHFLPRFIKAAQVPGEGLCYFYDDGTHCKTVIDGEAVNAHWGVTKAGKPRKRLAIACVTCREKKIKCDPDYPRCVQCDKFGRVCRFKNAPRGGHNVAASSQTSTEDSSRRAVHFIRPSTEATSPLLAAPASAPPSIRPHISAPPRRPASPEPLSPHKRMRTSYDTYEHARTSSRLPSLPPPSQHHQPASYGHSSLSHMQHHEPWQPVRDISRDLPRLHESLSSTPWNRRDPYVAAP</sequence>
<feature type="compositionally biased region" description="Polar residues" evidence="8">
    <location>
        <begin position="124"/>
        <end position="139"/>
    </location>
</feature>
<feature type="compositionally biased region" description="Polar residues" evidence="8">
    <location>
        <begin position="1"/>
        <end position="23"/>
    </location>
</feature>
<evidence type="ECO:0000256" key="2">
    <source>
        <dbReference type="ARBA" id="ARBA00022723"/>
    </source>
</evidence>
<feature type="compositionally biased region" description="Polar residues" evidence="8">
    <location>
        <begin position="188"/>
        <end position="209"/>
    </location>
</feature>
<feature type="compositionally biased region" description="Low complexity" evidence="8">
    <location>
        <begin position="302"/>
        <end position="320"/>
    </location>
</feature>
<feature type="compositionally biased region" description="Pro residues" evidence="8">
    <location>
        <begin position="165"/>
        <end position="177"/>
    </location>
</feature>
<feature type="compositionally biased region" description="Low complexity" evidence="8">
    <location>
        <begin position="107"/>
        <end position="117"/>
    </location>
</feature>
<feature type="compositionally biased region" description="Basic and acidic residues" evidence="8">
    <location>
        <begin position="558"/>
        <end position="567"/>
    </location>
</feature>
<feature type="domain" description="Zn(2)-C6 fungal-type" evidence="9">
    <location>
        <begin position="387"/>
        <end position="417"/>
    </location>
</feature>
<gene>
    <name evidence="10" type="ORF">Cpir12675_003789</name>
</gene>
<evidence type="ECO:0000313" key="10">
    <source>
        <dbReference type="EMBL" id="KAL1894147.1"/>
    </source>
</evidence>
<feature type="compositionally biased region" description="Basic and acidic residues" evidence="8">
    <location>
        <begin position="530"/>
        <end position="550"/>
    </location>
</feature>
<dbReference type="Pfam" id="PF00172">
    <property type="entry name" value="Zn_clus"/>
    <property type="match status" value="1"/>
</dbReference>
<keyword evidence="6" id="KW-0804">Transcription</keyword>
<feature type="compositionally biased region" description="Low complexity" evidence="8">
    <location>
        <begin position="44"/>
        <end position="75"/>
    </location>
</feature>
<keyword evidence="11" id="KW-1185">Reference proteome</keyword>
<reference evidence="10 11" key="1">
    <citation type="journal article" date="2024" name="IMA Fungus">
        <title>IMA Genome - F19 : A genome assembly and annotation guide to empower mycologists, including annotated draft genome sequences of Ceratocystis pirilliformis, Diaporthe australafricana, Fusarium ophioides, Paecilomyces lecythidis, and Sporothrix stenoceras.</title>
        <authorList>
            <person name="Aylward J."/>
            <person name="Wilson A.M."/>
            <person name="Visagie C.M."/>
            <person name="Spraker J."/>
            <person name="Barnes I."/>
            <person name="Buitendag C."/>
            <person name="Ceriani C."/>
            <person name="Del Mar Angel L."/>
            <person name="du Plessis D."/>
            <person name="Fuchs T."/>
            <person name="Gasser K."/>
            <person name="Kramer D."/>
            <person name="Li W."/>
            <person name="Munsamy K."/>
            <person name="Piso A."/>
            <person name="Price J.L."/>
            <person name="Sonnekus B."/>
            <person name="Thomas C."/>
            <person name="van der Nest A."/>
            <person name="van Dijk A."/>
            <person name="van Heerden A."/>
            <person name="van Vuuren N."/>
            <person name="Yilmaz N."/>
            <person name="Duong T.A."/>
            <person name="van der Merwe N.A."/>
            <person name="Wingfield M.J."/>
            <person name="Wingfield B.D."/>
        </authorList>
    </citation>
    <scope>NUCLEOTIDE SEQUENCE [LARGE SCALE GENOMIC DNA]</scope>
    <source>
        <strain evidence="10 11">CMW 12675</strain>
    </source>
</reference>
<evidence type="ECO:0000256" key="5">
    <source>
        <dbReference type="ARBA" id="ARBA00023125"/>
    </source>
</evidence>
<evidence type="ECO:0000259" key="9">
    <source>
        <dbReference type="PROSITE" id="PS50048"/>
    </source>
</evidence>